<keyword evidence="6" id="KW-0285">Flavoprotein</keyword>
<proteinExistence type="inferred from homology"/>
<dbReference type="PRINTS" id="PR00420">
    <property type="entry name" value="RNGMNOXGNASE"/>
</dbReference>
<dbReference type="InterPro" id="IPR036188">
    <property type="entry name" value="FAD/NAD-bd_sf"/>
</dbReference>
<evidence type="ECO:0000256" key="3">
    <source>
        <dbReference type="ARBA" id="ARBA00004749"/>
    </source>
</evidence>
<dbReference type="FunFam" id="3.50.50.60:FF:000021">
    <property type="entry name" value="Ubiquinone biosynthesis monooxygenase COQ6"/>
    <property type="match status" value="1"/>
</dbReference>
<dbReference type="GO" id="GO:0006744">
    <property type="term" value="P:ubiquinone biosynthetic process"/>
    <property type="evidence" value="ECO:0007669"/>
    <property type="project" value="UniProtKB-UniPathway"/>
</dbReference>
<evidence type="ECO:0000313" key="15">
    <source>
        <dbReference type="Proteomes" id="UP000237466"/>
    </source>
</evidence>
<keyword evidence="5" id="KW-0963">Cytoplasm</keyword>
<dbReference type="InterPro" id="IPR002938">
    <property type="entry name" value="FAD-bd"/>
</dbReference>
<dbReference type="GO" id="GO:0008682">
    <property type="term" value="F:3-demethoxyubiquinol 3-hydroxylase activity"/>
    <property type="evidence" value="ECO:0007669"/>
    <property type="project" value="TreeGrafter"/>
</dbReference>
<keyword evidence="12" id="KW-1133">Transmembrane helix</keyword>
<comment type="pathway">
    <text evidence="3">Cofactor biosynthesis; ubiquinone biosynthesis.</text>
</comment>
<comment type="cofactor">
    <cofactor evidence="1">
        <name>FAD</name>
        <dbReference type="ChEBI" id="CHEBI:57692"/>
    </cofactor>
</comment>
<feature type="transmembrane region" description="Helical" evidence="12">
    <location>
        <begin position="28"/>
        <end position="47"/>
    </location>
</feature>
<dbReference type="PANTHER" id="PTHR43876">
    <property type="entry name" value="UBIQUINONE BIOSYNTHESIS MONOOXYGENASE COQ6, MITOCHONDRIAL"/>
    <property type="match status" value="1"/>
</dbReference>
<feature type="domain" description="FAD-binding" evidence="13">
    <location>
        <begin position="28"/>
        <end position="333"/>
    </location>
</feature>
<comment type="similarity">
    <text evidence="4">Belongs to the UbiH/COQ6 family.</text>
</comment>
<dbReference type="GO" id="GO:0110142">
    <property type="term" value="C:ubiquinone biosynthesis complex"/>
    <property type="evidence" value="ECO:0007669"/>
    <property type="project" value="UniProtKB-ARBA"/>
</dbReference>
<evidence type="ECO:0000256" key="8">
    <source>
        <dbReference type="ARBA" id="ARBA00022827"/>
    </source>
</evidence>
<dbReference type="SUPFAM" id="SSF51905">
    <property type="entry name" value="FAD/NAD(P)-binding domain"/>
    <property type="match status" value="1"/>
</dbReference>
<dbReference type="InterPro" id="IPR010971">
    <property type="entry name" value="UbiH/COQ6"/>
</dbReference>
<dbReference type="AlphaFoldDB" id="A0A2S3R2W4"/>
<evidence type="ECO:0000313" key="14">
    <source>
        <dbReference type="EMBL" id="POB47714.1"/>
    </source>
</evidence>
<evidence type="ECO:0000256" key="9">
    <source>
        <dbReference type="ARBA" id="ARBA00023002"/>
    </source>
</evidence>
<protein>
    <submittedName>
        <fullName evidence="14">2-octaprenyl-3-methyl-6-methoxy-1,4-benzoquinol hydroxylase</fullName>
    </submittedName>
</protein>
<sequence>MFRKLASKTYNAKPSLNQVDQEYKMNKYDIAVVGGGMVGAAVAIGFAKQGRKVIVVEGFEPKAFEASQPMDIRVSAISHNSVRLLESLGAWQHIQATRVCPYKLLETWEHPECRTRFHSDELNLEQLGYIVENRLIQLGLWQEFAQYPNLTLQCPDKLKRLEFDEINTLTLESGLEIEASWVIGADGANSQVRELAGIGITAWDYRQHCMLINIATTSEQQAITWQQFTPTGPRSFLPLKGQQGSLVWYDSPKRIRELSAMSAEKLKQEIICHFPDELGEFDVLYWDSFPLTRRHAQAYYQQNCLLVGDAAHTINPLAGQGVNLGFKDVEALLKVTENQTLTVAQQAAYQKARYADNLLMQTGMDLFYKGFSNDITPLKLVRNAALKLAEHSGPIKHQVLKYALGM</sequence>
<dbReference type="Pfam" id="PF01494">
    <property type="entry name" value="FAD_binding_3"/>
    <property type="match status" value="1"/>
</dbReference>
<keyword evidence="10" id="KW-0503">Monooxygenase</keyword>
<dbReference type="GO" id="GO:0071949">
    <property type="term" value="F:FAD binding"/>
    <property type="evidence" value="ECO:0007669"/>
    <property type="project" value="InterPro"/>
</dbReference>
<keyword evidence="8" id="KW-0274">FAD</keyword>
<dbReference type="EMBL" id="PDGH01000100">
    <property type="protein sequence ID" value="POB47714.1"/>
    <property type="molecule type" value="Genomic_DNA"/>
</dbReference>
<keyword evidence="7" id="KW-0831">Ubiquinone biosynthesis</keyword>
<accession>A0A2S3R2W4</accession>
<dbReference type="UniPathway" id="UPA00232"/>
<evidence type="ECO:0000259" key="13">
    <source>
        <dbReference type="Pfam" id="PF01494"/>
    </source>
</evidence>
<keyword evidence="9" id="KW-0560">Oxidoreductase</keyword>
<keyword evidence="12" id="KW-0472">Membrane</keyword>
<keyword evidence="12" id="KW-0812">Transmembrane</keyword>
<evidence type="ECO:0000256" key="6">
    <source>
        <dbReference type="ARBA" id="ARBA00022630"/>
    </source>
</evidence>
<evidence type="ECO:0000256" key="1">
    <source>
        <dbReference type="ARBA" id="ARBA00001974"/>
    </source>
</evidence>
<dbReference type="Gene3D" id="3.50.50.60">
    <property type="entry name" value="FAD/NAD(P)-binding domain"/>
    <property type="match status" value="2"/>
</dbReference>
<evidence type="ECO:0000256" key="10">
    <source>
        <dbReference type="ARBA" id="ARBA00023033"/>
    </source>
</evidence>
<dbReference type="Proteomes" id="UP000237466">
    <property type="component" value="Unassembled WGS sequence"/>
</dbReference>
<dbReference type="InterPro" id="IPR051205">
    <property type="entry name" value="UbiH/COQ6_monooxygenase"/>
</dbReference>
<evidence type="ECO:0000256" key="4">
    <source>
        <dbReference type="ARBA" id="ARBA00005349"/>
    </source>
</evidence>
<dbReference type="NCBIfam" id="TIGR01988">
    <property type="entry name" value="Ubi-OHases"/>
    <property type="match status" value="1"/>
</dbReference>
<dbReference type="GO" id="GO:0005737">
    <property type="term" value="C:cytoplasm"/>
    <property type="evidence" value="ECO:0007669"/>
    <property type="project" value="UniProtKB-SubCell"/>
</dbReference>
<gene>
    <name evidence="14" type="primary">ubiF</name>
    <name evidence="14" type="synonym">yleB</name>
    <name evidence="14" type="ORF">CRN52_12120</name>
</gene>
<dbReference type="PANTHER" id="PTHR43876:SF10">
    <property type="entry name" value="3-DEMETHOXYUBIQUINOL 3-HYDROXYLASE"/>
    <property type="match status" value="1"/>
</dbReference>
<dbReference type="NCBIfam" id="NF006460">
    <property type="entry name" value="PRK08849.1"/>
    <property type="match status" value="1"/>
</dbReference>
<comment type="subcellular location">
    <subcellularLocation>
        <location evidence="2">Cytoplasm</location>
    </subcellularLocation>
</comment>
<evidence type="ECO:0000256" key="12">
    <source>
        <dbReference type="SAM" id="Phobius"/>
    </source>
</evidence>
<evidence type="ECO:0000256" key="11">
    <source>
        <dbReference type="ARBA" id="ARBA00065734"/>
    </source>
</evidence>
<reference evidence="14 15" key="1">
    <citation type="journal article" date="2018" name="Front. Microbiol.">
        <title>Phylogeny of Vibrio vulnificus from the Analysis of the Core-Genome: Implications for Intra-Species Taxonomy.</title>
        <authorList>
            <person name="Roig F.J."/>
            <person name="Gonzalez-Candelas F."/>
            <person name="Sanjuan E."/>
            <person name="Fouz B."/>
            <person name="Feil E.J."/>
            <person name="Llorens C."/>
            <person name="Baker-Austin C."/>
            <person name="Oliver J.D."/>
            <person name="Danin-Poleg Y."/>
            <person name="Gibas C.J."/>
            <person name="Kashi Y."/>
            <person name="Gulig P.A."/>
            <person name="Morrison S.S."/>
            <person name="Amaro C."/>
        </authorList>
    </citation>
    <scope>NUCLEOTIDE SEQUENCE [LARGE SCALE GENOMIC DNA]</scope>
    <source>
        <strain evidence="14 15">CECT4608</strain>
    </source>
</reference>
<evidence type="ECO:0000256" key="7">
    <source>
        <dbReference type="ARBA" id="ARBA00022688"/>
    </source>
</evidence>
<evidence type="ECO:0000256" key="2">
    <source>
        <dbReference type="ARBA" id="ARBA00004496"/>
    </source>
</evidence>
<organism evidence="14 15">
    <name type="scientific">Vibrio vulnificus</name>
    <dbReference type="NCBI Taxonomy" id="672"/>
    <lineage>
        <taxon>Bacteria</taxon>
        <taxon>Pseudomonadati</taxon>
        <taxon>Pseudomonadota</taxon>
        <taxon>Gammaproteobacteria</taxon>
        <taxon>Vibrionales</taxon>
        <taxon>Vibrionaceae</taxon>
        <taxon>Vibrio</taxon>
    </lineage>
</organism>
<dbReference type="FunFam" id="3.50.50.60:FF:000048">
    <property type="entry name" value="2-octaprenyl-3-methyl-6-methoxy-1,4-benzoquinol hydroxylase"/>
    <property type="match status" value="1"/>
</dbReference>
<name>A0A2S3R2W4_VIBVL</name>
<comment type="caution">
    <text evidence="14">The sequence shown here is derived from an EMBL/GenBank/DDBJ whole genome shotgun (WGS) entry which is preliminary data.</text>
</comment>
<evidence type="ECO:0000256" key="5">
    <source>
        <dbReference type="ARBA" id="ARBA00022490"/>
    </source>
</evidence>
<comment type="subunit">
    <text evidence="11">Component of the Ubi complex metabolon, which regroups five ubiquinone biosynthesis proteins (UbiE, UbiF, UbiG, UbiH and UbiI) and two accessory factors (UbiK and the lipid-binding protein UbiJ).</text>
</comment>